<organism evidence="1 2">
    <name type="scientific">Segatella oris F0302</name>
    <dbReference type="NCBI Taxonomy" id="649760"/>
    <lineage>
        <taxon>Bacteria</taxon>
        <taxon>Pseudomonadati</taxon>
        <taxon>Bacteroidota</taxon>
        <taxon>Bacteroidia</taxon>
        <taxon>Bacteroidales</taxon>
        <taxon>Prevotellaceae</taxon>
        <taxon>Segatella</taxon>
    </lineage>
</organism>
<dbReference type="AlphaFoldDB" id="D1QTG0"/>
<proteinExistence type="predicted"/>
<protein>
    <submittedName>
        <fullName evidence="1">Uncharacterized protein</fullName>
    </submittedName>
</protein>
<dbReference type="EMBL" id="ACUZ02000037">
    <property type="protein sequence ID" value="EFB31440.1"/>
    <property type="molecule type" value="Genomic_DNA"/>
</dbReference>
<dbReference type="STRING" id="649760.HMPREF0971_02288"/>
<evidence type="ECO:0000313" key="1">
    <source>
        <dbReference type="EMBL" id="EFB31440.1"/>
    </source>
</evidence>
<accession>D1QTG0</accession>
<sequence length="39" mass="4848">MHYELNSVQHYTFHIKNYALSIVHYELKQFHISPVLWLF</sequence>
<evidence type="ECO:0000313" key="2">
    <source>
        <dbReference type="Proteomes" id="UP000004079"/>
    </source>
</evidence>
<reference evidence="1 2" key="1">
    <citation type="submission" date="2009-11" db="EMBL/GenBank/DDBJ databases">
        <authorList>
            <person name="Weinstock G."/>
            <person name="Sodergren E."/>
            <person name="Clifton S."/>
            <person name="Fulton L."/>
            <person name="Fulton B."/>
            <person name="Courtney L."/>
            <person name="Fronick C."/>
            <person name="Harrison M."/>
            <person name="Strong C."/>
            <person name="Farmer C."/>
            <person name="Delahaunty K."/>
            <person name="Markovic C."/>
            <person name="Hall O."/>
            <person name="Minx P."/>
            <person name="Tomlinson C."/>
            <person name="Mitreva M."/>
            <person name="Nelson J."/>
            <person name="Hou S."/>
            <person name="Wollam A."/>
            <person name="Pepin K.H."/>
            <person name="Johnson M."/>
            <person name="Bhonagiri V."/>
            <person name="Nash W.E."/>
            <person name="Warren W."/>
            <person name="Chinwalla A."/>
            <person name="Mardis E.R."/>
            <person name="Wilson R.K."/>
        </authorList>
    </citation>
    <scope>NUCLEOTIDE SEQUENCE [LARGE SCALE GENOMIC DNA]</scope>
    <source>
        <strain evidence="1 2">F0302</strain>
    </source>
</reference>
<comment type="caution">
    <text evidence="1">The sequence shown here is derived from an EMBL/GenBank/DDBJ whole genome shotgun (WGS) entry which is preliminary data.</text>
</comment>
<dbReference type="Proteomes" id="UP000004079">
    <property type="component" value="Unassembled WGS sequence"/>
</dbReference>
<name>D1QTG0_9BACT</name>
<dbReference type="HOGENOM" id="CLU_3314761_0_0_10"/>
<gene>
    <name evidence="1" type="ORF">HMPREF0971_02288</name>
</gene>